<name>B6QEC3_TALMQ</name>
<dbReference type="SUPFAM" id="SSF48403">
    <property type="entry name" value="Ankyrin repeat"/>
    <property type="match status" value="1"/>
</dbReference>
<evidence type="ECO:0000256" key="2">
    <source>
        <dbReference type="ARBA" id="ARBA00023043"/>
    </source>
</evidence>
<dbReference type="HOGENOM" id="CLU_596085_0_0_1"/>
<dbReference type="SMART" id="SM00248">
    <property type="entry name" value="ANK"/>
    <property type="match status" value="8"/>
</dbReference>
<proteinExistence type="predicted"/>
<dbReference type="EMBL" id="DS995901">
    <property type="protein sequence ID" value="EEA23929.1"/>
    <property type="molecule type" value="Genomic_DNA"/>
</dbReference>
<dbReference type="AlphaFoldDB" id="B6QEC3"/>
<dbReference type="Proteomes" id="UP000001294">
    <property type="component" value="Unassembled WGS sequence"/>
</dbReference>
<dbReference type="OrthoDB" id="539213at2759"/>
<feature type="repeat" description="ANK" evidence="3">
    <location>
        <begin position="326"/>
        <end position="358"/>
    </location>
</feature>
<feature type="repeat" description="ANK" evidence="3">
    <location>
        <begin position="293"/>
        <end position="321"/>
    </location>
</feature>
<organism evidence="4 5">
    <name type="scientific">Talaromyces marneffei (strain ATCC 18224 / CBS 334.59 / QM 7333)</name>
    <name type="common">Penicillium marneffei</name>
    <dbReference type="NCBI Taxonomy" id="441960"/>
    <lineage>
        <taxon>Eukaryota</taxon>
        <taxon>Fungi</taxon>
        <taxon>Dikarya</taxon>
        <taxon>Ascomycota</taxon>
        <taxon>Pezizomycotina</taxon>
        <taxon>Eurotiomycetes</taxon>
        <taxon>Eurotiomycetidae</taxon>
        <taxon>Eurotiales</taxon>
        <taxon>Trichocomaceae</taxon>
        <taxon>Talaromyces</taxon>
        <taxon>Talaromyces sect. Talaromyces</taxon>
    </lineage>
</organism>
<dbReference type="PROSITE" id="PS50297">
    <property type="entry name" value="ANK_REP_REGION"/>
    <property type="match status" value="3"/>
</dbReference>
<dbReference type="InterPro" id="IPR002110">
    <property type="entry name" value="Ankyrin_rpt"/>
</dbReference>
<keyword evidence="5" id="KW-1185">Reference proteome</keyword>
<dbReference type="STRING" id="441960.B6QEC3"/>
<reference evidence="5" key="1">
    <citation type="journal article" date="2015" name="Genome Announc.">
        <title>Genome sequence of the AIDS-associated pathogen Penicillium marneffei (ATCC18224) and its near taxonomic relative Talaromyces stipitatus (ATCC10500).</title>
        <authorList>
            <person name="Nierman W.C."/>
            <person name="Fedorova-Abrams N.D."/>
            <person name="Andrianopoulos A."/>
        </authorList>
    </citation>
    <scope>NUCLEOTIDE SEQUENCE [LARGE SCALE GENOMIC DNA]</scope>
    <source>
        <strain evidence="5">ATCC 18224 / CBS 334.59 / QM 7333</strain>
    </source>
</reference>
<keyword evidence="1" id="KW-0677">Repeat</keyword>
<evidence type="ECO:0000256" key="1">
    <source>
        <dbReference type="ARBA" id="ARBA00022737"/>
    </source>
</evidence>
<evidence type="ECO:0000313" key="4">
    <source>
        <dbReference type="EMBL" id="EEA23929.1"/>
    </source>
</evidence>
<dbReference type="PhylomeDB" id="B6QEC3"/>
<feature type="repeat" description="ANK" evidence="3">
    <location>
        <begin position="196"/>
        <end position="228"/>
    </location>
</feature>
<keyword evidence="2 3" id="KW-0040">ANK repeat</keyword>
<sequence length="472" mass="51561">MPGLGVENTLPFRVKARESFGDNLVSEDIYPNDSAYDASSNGQLTRLPADLILKIAFFLEDYNYPADFCHFASLTPKNWTILEKECHQLAFKVAEPTQEEFKKYLTDTGGVSRYDLWEEVQDSTDIGDRSKFTEAITNGCLHAVTSFLLHGVNPNTFNITGNRPLTLAASCPCPVEMSELLLKHGSNPNSADFLSDIFTPLYTAATMAQDDLVHLLLDHGANLKEKGVVQAICQVCKKDTIQRAFKMGADINEIDEAGNNMLHFAARNEDPEVLRLVFDLGFPLTNINQQNKGGKTPLMKAVKIGHIENVAALIAYGATPDPPLANGTTALHVACSWDHIEIASLLVNAGANLEAVDGDQLRPIHHAVYITSIKMLRLVVENGADASATIRRKDTALHVLLADLTEKSGKTYVAKILDCVKLLVAANANPTAQNDDGETPLKMAMKCGQYEIAHVLKTQDPHAIDDQPPTGQ</sequence>
<dbReference type="PROSITE" id="PS50088">
    <property type="entry name" value="ANK_REPEAT"/>
    <property type="match status" value="4"/>
</dbReference>
<feature type="repeat" description="ANK" evidence="3">
    <location>
        <begin position="257"/>
        <end position="289"/>
    </location>
</feature>
<gene>
    <name evidence="4" type="ORF">PMAA_079520</name>
</gene>
<dbReference type="Gene3D" id="1.25.40.20">
    <property type="entry name" value="Ankyrin repeat-containing domain"/>
    <property type="match status" value="3"/>
</dbReference>
<dbReference type="VEuPathDB" id="FungiDB:PMAA_079520"/>
<protein>
    <submittedName>
        <fullName evidence="4">Ankyrin repeat-containing protein, putative</fullName>
    </submittedName>
</protein>
<dbReference type="PANTHER" id="PTHR24198:SF165">
    <property type="entry name" value="ANKYRIN REPEAT-CONTAINING PROTEIN-RELATED"/>
    <property type="match status" value="1"/>
</dbReference>
<dbReference type="Pfam" id="PF12796">
    <property type="entry name" value="Ank_2"/>
    <property type="match status" value="3"/>
</dbReference>
<accession>B6QEC3</accession>
<dbReference type="InterPro" id="IPR036770">
    <property type="entry name" value="Ankyrin_rpt-contain_sf"/>
</dbReference>
<dbReference type="PANTHER" id="PTHR24198">
    <property type="entry name" value="ANKYRIN REPEAT AND PROTEIN KINASE DOMAIN-CONTAINING PROTEIN"/>
    <property type="match status" value="1"/>
</dbReference>
<evidence type="ECO:0000313" key="5">
    <source>
        <dbReference type="Proteomes" id="UP000001294"/>
    </source>
</evidence>
<evidence type="ECO:0000256" key="3">
    <source>
        <dbReference type="PROSITE-ProRule" id="PRU00023"/>
    </source>
</evidence>
<dbReference type="Pfam" id="PF13637">
    <property type="entry name" value="Ank_4"/>
    <property type="match status" value="1"/>
</dbReference>